<dbReference type="Proteomes" id="UP001597302">
    <property type="component" value="Unassembled WGS sequence"/>
</dbReference>
<evidence type="ECO:0000256" key="6">
    <source>
        <dbReference type="HAMAP-Rule" id="MF_02079"/>
    </source>
</evidence>
<evidence type="ECO:0000313" key="8">
    <source>
        <dbReference type="Proteomes" id="UP001597302"/>
    </source>
</evidence>
<dbReference type="InterPro" id="IPR001182">
    <property type="entry name" value="FtsW/RodA"/>
</dbReference>
<reference evidence="8" key="1">
    <citation type="journal article" date="2019" name="Int. J. Syst. Evol. Microbiol.">
        <title>The Global Catalogue of Microorganisms (GCM) 10K type strain sequencing project: providing services to taxonomists for standard genome sequencing and annotation.</title>
        <authorList>
            <consortium name="The Broad Institute Genomics Platform"/>
            <consortium name="The Broad Institute Genome Sequencing Center for Infectious Disease"/>
            <person name="Wu L."/>
            <person name="Ma J."/>
        </authorList>
    </citation>
    <scope>NUCLEOTIDE SEQUENCE [LARGE SCALE GENOMIC DNA]</scope>
    <source>
        <strain evidence="8">CCM 8875</strain>
    </source>
</reference>
<keyword evidence="6" id="KW-1003">Cell membrane</keyword>
<dbReference type="NCBIfam" id="TIGR02210">
    <property type="entry name" value="rodA_shape"/>
    <property type="match status" value="1"/>
</dbReference>
<evidence type="ECO:0000256" key="4">
    <source>
        <dbReference type="ARBA" id="ARBA00022989"/>
    </source>
</evidence>
<comment type="function">
    <text evidence="6">Peptidoglycan polymerase that is essential for cell wall elongation.</text>
</comment>
<evidence type="ECO:0000256" key="3">
    <source>
        <dbReference type="ARBA" id="ARBA00022960"/>
    </source>
</evidence>
<dbReference type="EMBL" id="JBHTOQ010000004">
    <property type="protein sequence ID" value="MFD1480569.1"/>
    <property type="molecule type" value="Genomic_DNA"/>
</dbReference>
<keyword evidence="6" id="KW-0573">Peptidoglycan synthesis</keyword>
<keyword evidence="5 6" id="KW-0472">Membrane</keyword>
<dbReference type="EC" id="2.4.99.28" evidence="6"/>
<dbReference type="InterPro" id="IPR011923">
    <property type="entry name" value="RodA/MrdB"/>
</dbReference>
<keyword evidence="6" id="KW-0328">Glycosyltransferase</keyword>
<feature type="transmembrane region" description="Helical" evidence="6">
    <location>
        <begin position="82"/>
        <end position="101"/>
    </location>
</feature>
<feature type="transmembrane region" description="Helical" evidence="6">
    <location>
        <begin position="145"/>
        <end position="164"/>
    </location>
</feature>
<keyword evidence="3 6" id="KW-0133">Cell shape</keyword>
<gene>
    <name evidence="6 7" type="primary">rodA</name>
    <name evidence="6" type="synonym">mrdB</name>
    <name evidence="7" type="ORF">ACFQ5P_04610</name>
</gene>
<accession>A0ABW4DTP1</accession>
<feature type="transmembrane region" description="Helical" evidence="6">
    <location>
        <begin position="286"/>
        <end position="307"/>
    </location>
</feature>
<keyword evidence="6" id="KW-0997">Cell inner membrane</keyword>
<dbReference type="PANTHER" id="PTHR30474">
    <property type="entry name" value="CELL CYCLE PROTEIN"/>
    <property type="match status" value="1"/>
</dbReference>
<evidence type="ECO:0000256" key="2">
    <source>
        <dbReference type="ARBA" id="ARBA00022692"/>
    </source>
</evidence>
<comment type="pathway">
    <text evidence="6">Cell wall biogenesis; peptidoglycan biosynthesis.</text>
</comment>
<dbReference type="HAMAP" id="MF_02079">
    <property type="entry name" value="PGT_RodA"/>
    <property type="match status" value="1"/>
</dbReference>
<keyword evidence="6" id="KW-0961">Cell wall biogenesis/degradation</keyword>
<feature type="transmembrane region" description="Helical" evidence="6">
    <location>
        <begin position="352"/>
        <end position="370"/>
    </location>
</feature>
<comment type="similarity">
    <text evidence="6">Belongs to the SEDS family. MrdB/RodA subfamily.</text>
</comment>
<comment type="catalytic activity">
    <reaction evidence="6">
        <text>[GlcNAc-(1-&gt;4)-Mur2Ac(oyl-L-Ala-gamma-D-Glu-L-Lys-D-Ala-D-Ala)](n)-di-trans,octa-cis-undecaprenyl diphosphate + beta-D-GlcNAc-(1-&gt;4)-Mur2Ac(oyl-L-Ala-gamma-D-Glu-L-Lys-D-Ala-D-Ala)-di-trans,octa-cis-undecaprenyl diphosphate = [GlcNAc-(1-&gt;4)-Mur2Ac(oyl-L-Ala-gamma-D-Glu-L-Lys-D-Ala-D-Ala)](n+1)-di-trans,octa-cis-undecaprenyl diphosphate + di-trans,octa-cis-undecaprenyl diphosphate + H(+)</text>
        <dbReference type="Rhea" id="RHEA:23708"/>
        <dbReference type="Rhea" id="RHEA-COMP:9602"/>
        <dbReference type="Rhea" id="RHEA-COMP:9603"/>
        <dbReference type="ChEBI" id="CHEBI:15378"/>
        <dbReference type="ChEBI" id="CHEBI:58405"/>
        <dbReference type="ChEBI" id="CHEBI:60033"/>
        <dbReference type="ChEBI" id="CHEBI:78435"/>
        <dbReference type="EC" id="2.4.99.28"/>
    </reaction>
</comment>
<name>A0ABW4DTP1_9RHOB</name>
<keyword evidence="6" id="KW-0808">Transferase</keyword>
<keyword evidence="2 6" id="KW-0812">Transmembrane</keyword>
<organism evidence="7 8">
    <name type="scientific">Paracoccus nototheniae</name>
    <dbReference type="NCBI Taxonomy" id="2489002"/>
    <lineage>
        <taxon>Bacteria</taxon>
        <taxon>Pseudomonadati</taxon>
        <taxon>Pseudomonadota</taxon>
        <taxon>Alphaproteobacteria</taxon>
        <taxon>Rhodobacterales</taxon>
        <taxon>Paracoccaceae</taxon>
        <taxon>Paracoccus</taxon>
    </lineage>
</organism>
<feature type="transmembrane region" description="Helical" evidence="6">
    <location>
        <begin position="20"/>
        <end position="44"/>
    </location>
</feature>
<feature type="transmembrane region" description="Helical" evidence="6">
    <location>
        <begin position="319"/>
        <end position="340"/>
    </location>
</feature>
<sequence>MSYLDYQTAQVPTGFRKILYINWPLVLLITAVACIGFLMLYSVAGGRMDTWAEPQMVRFAIGMVLMLGLAFVPMWFWRGISVAAYAVCFLLLIAVDLFGTIGMGAQRWIDFGPIRLQPSELMKIALVLLLAAYYDWLPLDRVSRPLWVILPVLLILAPTALVLIQPDLGTSIMLVAGGGVVMFAAGVSLWYFGVVIAAAVGLVVAVLRSRGTDWQLLRDYQFRRIDTFLDPTSDPLGAGYNIIQSQIALGSGGMSGRGFMQGTQSRLNFLPEKHTDFIFTVLSEEFGFIGASSLLALYMLILGFCLYSALTNRDRFASLITIGISGAFFLYFAINMATVMGLLPAKGSPLPLVSYGGTSLMILMLGFGLVQSAHVHRPR</sequence>
<comment type="subcellular location">
    <subcellularLocation>
        <location evidence="6">Cell inner membrane</location>
        <topology evidence="6">Multi-pass membrane protein</topology>
    </subcellularLocation>
    <subcellularLocation>
        <location evidence="1">Membrane</location>
        <topology evidence="1">Multi-pass membrane protein</topology>
    </subcellularLocation>
</comment>
<feature type="transmembrane region" description="Helical" evidence="6">
    <location>
        <begin position="56"/>
        <end position="76"/>
    </location>
</feature>
<dbReference type="RefSeq" id="WP_131575354.1">
    <property type="nucleotide sequence ID" value="NZ_CBCSAJ010000005.1"/>
</dbReference>
<keyword evidence="8" id="KW-1185">Reference proteome</keyword>
<evidence type="ECO:0000256" key="1">
    <source>
        <dbReference type="ARBA" id="ARBA00004141"/>
    </source>
</evidence>
<evidence type="ECO:0000313" key="7">
    <source>
        <dbReference type="EMBL" id="MFD1480569.1"/>
    </source>
</evidence>
<feature type="transmembrane region" description="Helical" evidence="6">
    <location>
        <begin position="176"/>
        <end position="207"/>
    </location>
</feature>
<comment type="caution">
    <text evidence="7">The sequence shown here is derived from an EMBL/GenBank/DDBJ whole genome shotgun (WGS) entry which is preliminary data.</text>
</comment>
<dbReference type="PANTHER" id="PTHR30474:SF1">
    <property type="entry name" value="PEPTIDOGLYCAN GLYCOSYLTRANSFERASE MRDB"/>
    <property type="match status" value="1"/>
</dbReference>
<evidence type="ECO:0000256" key="5">
    <source>
        <dbReference type="ARBA" id="ARBA00023136"/>
    </source>
</evidence>
<proteinExistence type="inferred from homology"/>
<protein>
    <recommendedName>
        <fullName evidence="6">Peptidoglycan glycosyltransferase MrdB</fullName>
        <shortName evidence="6">PGT</shortName>
        <ecNumber evidence="6">2.4.99.28</ecNumber>
    </recommendedName>
    <alternativeName>
        <fullName evidence="6">Cell elongation protein RodA</fullName>
    </alternativeName>
    <alternativeName>
        <fullName evidence="6">Cell wall polymerase</fullName>
    </alternativeName>
    <alternativeName>
        <fullName evidence="6">Peptidoglycan polymerase</fullName>
        <shortName evidence="6">PG polymerase</shortName>
    </alternativeName>
</protein>
<dbReference type="Pfam" id="PF01098">
    <property type="entry name" value="FTSW_RODA_SPOVE"/>
    <property type="match status" value="1"/>
</dbReference>
<keyword evidence="4 6" id="KW-1133">Transmembrane helix</keyword>